<sequence>MTTLVVGGGWSGLATAVRLTQQGETVHLLEAAKQLGGRARNVAWQDLTIDNGQHLLIGAYQHTLAILNTVGAKESDLFQRQPLKIAIHHPHYPTLQINAGETLPWPASVAWRLWKDNGFAVFIQVSRLLVASQRLKATSSDLTVKAWLTQHKQSLRLIEQLWEPLCLAMLNTPIDCASAKIFASVLLDTFKTRQNTDLLIPTSALGDCFPRHAEAFIQRHGGKISLQARVKRLKIENNAIQGIFMDDNTFIKADKLVIATSPTNSKALLSPYHDFAEPGSYPIATIYLQYSSAITLPETIIGMSGTSSQWLFDRQELKPGLVAVVISGPGEHERLEKLALVERVAQELKQFLPQLPAVPKDSLVIREKRATFACNVDIERQRPNNRTEITGLWLAGDYIANGYPATLEGAIINGVETARQLIEHQHISR</sequence>
<proteinExistence type="predicted"/>
<dbReference type="PANTHER" id="PTHR42923:SF47">
    <property type="entry name" value="BLR3003 PROTEIN"/>
    <property type="match status" value="1"/>
</dbReference>
<dbReference type="InterPro" id="IPR036188">
    <property type="entry name" value="FAD/NAD-bd_sf"/>
</dbReference>
<dbReference type="STRING" id="392484.LP43_0473"/>
<dbReference type="RefSeq" id="WP_036311532.1">
    <property type="nucleotide sequence ID" value="NZ_JRQD01000001.1"/>
</dbReference>
<dbReference type="PANTHER" id="PTHR42923">
    <property type="entry name" value="PROTOPORPHYRINOGEN OXIDASE"/>
    <property type="match status" value="1"/>
</dbReference>
<keyword evidence="2" id="KW-0560">Oxidoreductase</keyword>
<dbReference type="Proteomes" id="UP000029999">
    <property type="component" value="Unassembled WGS sequence"/>
</dbReference>
<dbReference type="Gene3D" id="3.50.50.60">
    <property type="entry name" value="FAD/NAD(P)-binding domain"/>
    <property type="match status" value="1"/>
</dbReference>
<accession>A0A0A0BJI2</accession>
<dbReference type="InterPro" id="IPR017830">
    <property type="entry name" value="SQase_HpnE"/>
</dbReference>
<dbReference type="SUPFAM" id="SSF51905">
    <property type="entry name" value="FAD/NAD(P)-binding domain"/>
    <property type="match status" value="1"/>
</dbReference>
<evidence type="ECO:0000259" key="1">
    <source>
        <dbReference type="Pfam" id="PF01593"/>
    </source>
</evidence>
<dbReference type="AlphaFoldDB" id="A0A0A0BJI2"/>
<reference evidence="2 3" key="1">
    <citation type="submission" date="2014-09" db="EMBL/GenBank/DDBJ databases">
        <authorList>
            <person name="Grob C."/>
            <person name="Taubert M."/>
            <person name="Howat A.M."/>
            <person name="Burns O.J."/>
            <person name="Dixon J.L."/>
            <person name="Chen Y."/>
            <person name="Murrell J.C."/>
        </authorList>
    </citation>
    <scope>NUCLEOTIDE SEQUENCE [LARGE SCALE GENOMIC DNA]</scope>
    <source>
        <strain evidence="2">L4</strain>
    </source>
</reference>
<gene>
    <name evidence="2" type="ORF">LP43_0473</name>
</gene>
<evidence type="ECO:0000313" key="3">
    <source>
        <dbReference type="Proteomes" id="UP000029999"/>
    </source>
</evidence>
<name>A0A0A0BJI2_9GAMM</name>
<protein>
    <submittedName>
        <fullName evidence="2">Phytoene desaturase, pro-zeta-carotene producing</fullName>
        <ecNumber evidence="2">1.-.-.-</ecNumber>
    </submittedName>
</protein>
<comment type="caution">
    <text evidence="2">The sequence shown here is derived from an EMBL/GenBank/DDBJ whole genome shotgun (WGS) entry which is preliminary data.</text>
</comment>
<dbReference type="NCBIfam" id="TIGR03467">
    <property type="entry name" value="HpnE"/>
    <property type="match status" value="1"/>
</dbReference>
<feature type="domain" description="Amine oxidase" evidence="1">
    <location>
        <begin position="11"/>
        <end position="422"/>
    </location>
</feature>
<dbReference type="InterPro" id="IPR050464">
    <property type="entry name" value="Zeta_carotene_desat/Oxidored"/>
</dbReference>
<dbReference type="InterPro" id="IPR002937">
    <property type="entry name" value="Amino_oxidase"/>
</dbReference>
<dbReference type="EMBL" id="JRQD01000001">
    <property type="protein sequence ID" value="KGM08050.1"/>
    <property type="molecule type" value="Genomic_DNA"/>
</dbReference>
<evidence type="ECO:0000313" key="2">
    <source>
        <dbReference type="EMBL" id="KGM08050.1"/>
    </source>
</evidence>
<dbReference type="EC" id="1.-.-.-" evidence="2"/>
<dbReference type="Pfam" id="PF01593">
    <property type="entry name" value="Amino_oxidase"/>
    <property type="match status" value="1"/>
</dbReference>
<dbReference type="GO" id="GO:0016491">
    <property type="term" value="F:oxidoreductase activity"/>
    <property type="evidence" value="ECO:0007669"/>
    <property type="project" value="UniProtKB-KW"/>
</dbReference>
<organism evidence="2 3">
    <name type="scientific">Methylophaga thiooxydans</name>
    <dbReference type="NCBI Taxonomy" id="392484"/>
    <lineage>
        <taxon>Bacteria</taxon>
        <taxon>Pseudomonadati</taxon>
        <taxon>Pseudomonadota</taxon>
        <taxon>Gammaproteobacteria</taxon>
        <taxon>Thiotrichales</taxon>
        <taxon>Piscirickettsiaceae</taxon>
        <taxon>Methylophaga</taxon>
    </lineage>
</organism>